<dbReference type="OrthoDB" id="6297849at2"/>
<proteinExistence type="predicted"/>
<keyword evidence="2" id="KW-1185">Reference proteome</keyword>
<name>A0A1X2LUE2_9MYCO</name>
<dbReference type="STRING" id="1430326.B8W66_12840"/>
<evidence type="ECO:0000313" key="1">
    <source>
        <dbReference type="EMBL" id="OSC40565.1"/>
    </source>
</evidence>
<evidence type="ECO:0008006" key="3">
    <source>
        <dbReference type="Google" id="ProtNLM"/>
    </source>
</evidence>
<dbReference type="Proteomes" id="UP000193247">
    <property type="component" value="Unassembled WGS sequence"/>
</dbReference>
<dbReference type="InterPro" id="IPR002800">
    <property type="entry name" value="Rv2949c-like"/>
</dbReference>
<reference evidence="1 2" key="1">
    <citation type="submission" date="2017-04" db="EMBL/GenBank/DDBJ databases">
        <title>The new phylogeny of genus Mycobacterium.</title>
        <authorList>
            <person name="Tortoli E."/>
            <person name="Trovato A."/>
            <person name="Cirillo D.M."/>
        </authorList>
    </citation>
    <scope>NUCLEOTIDE SEQUENCE [LARGE SCALE GENOMIC DNA]</scope>
    <source>
        <strain evidence="1 2">TBL 1200985</strain>
    </source>
</reference>
<dbReference type="Gene3D" id="3.40.1410.10">
    <property type="entry name" value="Chorismate lyase-like"/>
    <property type="match status" value="1"/>
</dbReference>
<comment type="caution">
    <text evidence="1">The sequence shown here is derived from an EMBL/GenBank/DDBJ whole genome shotgun (WGS) entry which is preliminary data.</text>
</comment>
<dbReference type="AlphaFoldDB" id="A0A1X2LUE2"/>
<dbReference type="SUPFAM" id="SSF64288">
    <property type="entry name" value="Chorismate lyase-like"/>
    <property type="match status" value="1"/>
</dbReference>
<accession>A0A1X2LUE2</accession>
<dbReference type="EMBL" id="NCXP01000013">
    <property type="protein sequence ID" value="OSC40565.1"/>
    <property type="molecule type" value="Genomic_DNA"/>
</dbReference>
<dbReference type="InterPro" id="IPR028978">
    <property type="entry name" value="Chorismate_lyase_/UTRA_dom_sf"/>
</dbReference>
<evidence type="ECO:0000313" key="2">
    <source>
        <dbReference type="Proteomes" id="UP000193247"/>
    </source>
</evidence>
<dbReference type="Pfam" id="PF01947">
    <property type="entry name" value="Rv2949c-like"/>
    <property type="match status" value="1"/>
</dbReference>
<organism evidence="1 2">
    <name type="scientific">Mycobacterium decipiens</name>
    <dbReference type="NCBI Taxonomy" id="1430326"/>
    <lineage>
        <taxon>Bacteria</taxon>
        <taxon>Bacillati</taxon>
        <taxon>Actinomycetota</taxon>
        <taxon>Actinomycetes</taxon>
        <taxon>Mycobacteriales</taxon>
        <taxon>Mycobacteriaceae</taxon>
        <taxon>Mycobacterium</taxon>
    </lineage>
</organism>
<gene>
    <name evidence="1" type="ORF">B8W66_12840</name>
</gene>
<sequence length="227" mass="25482">MRAGVTHRKEQEVHSNFLTAEEIRKFGRDLRILLATNGTLPRILGILANDDIFTQIIDRDICVATPEMRSPERPFNGRTLHRKVLLKGRSSGKLFVVAESLISIDLVPPKLIDNLIEMDRPIGESILANGIEIFKENPKLWMSTLPDWLKLDERQDLAQEAIARRYRMTIRGQPAIVVTEYFPLGTFTKSITTATIGADGEDGNAEIDMSISDCSCEDAIQQQMADC</sequence>
<protein>
    <recommendedName>
        <fullName evidence="3">Chorismate pyruvate-lyase</fullName>
    </recommendedName>
</protein>